<dbReference type="Proteomes" id="UP000232722">
    <property type="component" value="Unassembled WGS sequence"/>
</dbReference>
<sequence>MIQEVAKVDKYWVPFERFKNIKEISKGGFAKVYSTRWIDGKALYYDSLHTTLQPFNKPNGHYVPLWIVYITSNYLHSGGWTSLIGLYNNSLQF</sequence>
<proteinExistence type="predicted"/>
<dbReference type="VEuPathDB" id="FungiDB:RhiirA1_458311"/>
<evidence type="ECO:0000313" key="2">
    <source>
        <dbReference type="Proteomes" id="UP000232722"/>
    </source>
</evidence>
<dbReference type="EMBL" id="LLXJ01000428">
    <property type="protein sequence ID" value="PKC09847.1"/>
    <property type="molecule type" value="Genomic_DNA"/>
</dbReference>
<comment type="caution">
    <text evidence="1">The sequence shown here is derived from an EMBL/GenBank/DDBJ whole genome shotgun (WGS) entry which is preliminary data.</text>
</comment>
<organism evidence="1 2">
    <name type="scientific">Rhizophagus irregularis</name>
    <dbReference type="NCBI Taxonomy" id="588596"/>
    <lineage>
        <taxon>Eukaryota</taxon>
        <taxon>Fungi</taxon>
        <taxon>Fungi incertae sedis</taxon>
        <taxon>Mucoromycota</taxon>
        <taxon>Glomeromycotina</taxon>
        <taxon>Glomeromycetes</taxon>
        <taxon>Glomerales</taxon>
        <taxon>Glomeraceae</taxon>
        <taxon>Rhizophagus</taxon>
    </lineage>
</organism>
<protein>
    <recommendedName>
        <fullName evidence="3">Protein kinase domain-containing protein</fullName>
    </recommendedName>
</protein>
<accession>A0A2N0PSM8</accession>
<gene>
    <name evidence="1" type="ORF">RhiirA5_415135</name>
</gene>
<reference evidence="1 2" key="1">
    <citation type="submission" date="2016-04" db="EMBL/GenBank/DDBJ databases">
        <title>Genome analyses suggest a sexual origin of heterokaryosis in a supposedly ancient asexual fungus.</title>
        <authorList>
            <person name="Ropars J."/>
            <person name="Sedzielewska K."/>
            <person name="Noel J."/>
            <person name="Charron P."/>
            <person name="Farinelli L."/>
            <person name="Marton T."/>
            <person name="Kruger M."/>
            <person name="Pelin A."/>
            <person name="Brachmann A."/>
            <person name="Corradi N."/>
        </authorList>
    </citation>
    <scope>NUCLEOTIDE SEQUENCE [LARGE SCALE GENOMIC DNA]</scope>
    <source>
        <strain evidence="1 2">A5</strain>
    </source>
</reference>
<evidence type="ECO:0008006" key="3">
    <source>
        <dbReference type="Google" id="ProtNLM"/>
    </source>
</evidence>
<dbReference type="AlphaFoldDB" id="A0A2N0PSM8"/>
<reference evidence="1 2" key="2">
    <citation type="submission" date="2017-09" db="EMBL/GenBank/DDBJ databases">
        <title>Extensive intraspecific genome diversity in a model arbuscular mycorrhizal fungus.</title>
        <authorList>
            <person name="Chen E.C."/>
            <person name="Morin E."/>
            <person name="Beaudet D."/>
            <person name="Noel J."/>
            <person name="Ndikumana S."/>
            <person name="Charron P."/>
            <person name="St-Onge C."/>
            <person name="Giorgi J."/>
            <person name="Grigoriev I.V."/>
            <person name="Roux C."/>
            <person name="Martin F.M."/>
            <person name="Corradi N."/>
        </authorList>
    </citation>
    <scope>NUCLEOTIDE SEQUENCE [LARGE SCALE GENOMIC DNA]</scope>
    <source>
        <strain evidence="1 2">A5</strain>
    </source>
</reference>
<evidence type="ECO:0000313" key="1">
    <source>
        <dbReference type="EMBL" id="PKC09847.1"/>
    </source>
</evidence>
<name>A0A2N0PSM8_9GLOM</name>
<dbReference type="VEuPathDB" id="FungiDB:RhiirFUN_016019"/>